<proteinExistence type="predicted"/>
<name>A0A4R1N718_9GAMM</name>
<sequence length="41" mass="4706">MLNFTQHLPVLRTTTAVCVLVFAMAATYCARRREHMALIVR</sequence>
<keyword evidence="3" id="KW-1185">Reference proteome</keyword>
<reference evidence="2 3" key="1">
    <citation type="submission" date="2019-02" db="EMBL/GenBank/DDBJ databases">
        <title>Investigation of anaerobic lignin degradation for improved lignocellulosic biofuels.</title>
        <authorList>
            <person name="Deangelis K."/>
        </authorList>
    </citation>
    <scope>NUCLEOTIDE SEQUENCE [LARGE SCALE GENOMIC DNA]</scope>
    <source>
        <strain evidence="2 3">159R</strain>
    </source>
</reference>
<comment type="caution">
    <text evidence="2">The sequence shown here is derived from an EMBL/GenBank/DDBJ whole genome shotgun (WGS) entry which is preliminary data.</text>
</comment>
<keyword evidence="1" id="KW-0472">Membrane</keyword>
<organism evidence="2 3">
    <name type="scientific">Sodalis ligni</name>
    <dbReference type="NCBI Taxonomy" id="2697027"/>
    <lineage>
        <taxon>Bacteria</taxon>
        <taxon>Pseudomonadati</taxon>
        <taxon>Pseudomonadota</taxon>
        <taxon>Gammaproteobacteria</taxon>
        <taxon>Enterobacterales</taxon>
        <taxon>Bruguierivoracaceae</taxon>
        <taxon>Sodalis</taxon>
    </lineage>
</organism>
<gene>
    <name evidence="2" type="ORF">EZJ58_0342</name>
</gene>
<evidence type="ECO:0000313" key="3">
    <source>
        <dbReference type="Proteomes" id="UP000294555"/>
    </source>
</evidence>
<dbReference type="AlphaFoldDB" id="A0A4R1N718"/>
<dbReference type="Proteomes" id="UP000294555">
    <property type="component" value="Unassembled WGS sequence"/>
</dbReference>
<accession>A0A4R1N718</accession>
<protein>
    <submittedName>
        <fullName evidence="2">Uncharacterized protein</fullName>
    </submittedName>
</protein>
<keyword evidence="1" id="KW-0812">Transmembrane</keyword>
<dbReference type="EMBL" id="SJOI01000001">
    <property type="protein sequence ID" value="TCL02337.1"/>
    <property type="molecule type" value="Genomic_DNA"/>
</dbReference>
<evidence type="ECO:0000256" key="1">
    <source>
        <dbReference type="SAM" id="Phobius"/>
    </source>
</evidence>
<evidence type="ECO:0000313" key="2">
    <source>
        <dbReference type="EMBL" id="TCL02337.1"/>
    </source>
</evidence>
<feature type="transmembrane region" description="Helical" evidence="1">
    <location>
        <begin position="12"/>
        <end position="31"/>
    </location>
</feature>
<keyword evidence="1" id="KW-1133">Transmembrane helix</keyword>